<keyword evidence="3" id="KW-0378">Hydrolase</keyword>
<gene>
    <name evidence="3" type="ORF">R7226_20205</name>
</gene>
<evidence type="ECO:0000313" key="4">
    <source>
        <dbReference type="Proteomes" id="UP001284601"/>
    </source>
</evidence>
<dbReference type="Proteomes" id="UP001284601">
    <property type="component" value="Unassembled WGS sequence"/>
</dbReference>
<comment type="caution">
    <text evidence="3">The sequence shown here is derived from an EMBL/GenBank/DDBJ whole genome shotgun (WGS) entry which is preliminary data.</text>
</comment>
<keyword evidence="4" id="KW-1185">Reference proteome</keyword>
<feature type="domain" description="Asl1-like glycosyl hydrolase catalytic" evidence="2">
    <location>
        <begin position="98"/>
        <end position="306"/>
    </location>
</feature>
<dbReference type="SUPFAM" id="SSF51445">
    <property type="entry name" value="(Trans)glycosidases"/>
    <property type="match status" value="1"/>
</dbReference>
<dbReference type="Gene3D" id="3.20.20.80">
    <property type="entry name" value="Glycosidases"/>
    <property type="match status" value="1"/>
</dbReference>
<dbReference type="InterPro" id="IPR024655">
    <property type="entry name" value="Asl1_glyco_hydro_catalytic"/>
</dbReference>
<evidence type="ECO:0000313" key="3">
    <source>
        <dbReference type="EMBL" id="MDW5596682.1"/>
    </source>
</evidence>
<accession>A0ABU4HTN0</accession>
<reference evidence="3 4" key="2">
    <citation type="submission" date="2023-10" db="EMBL/GenBank/DDBJ databases">
        <authorList>
            <person name="Han X.F."/>
        </authorList>
    </citation>
    <scope>NUCLEOTIDE SEQUENCE [LARGE SCALE GENOMIC DNA]</scope>
    <source>
        <strain evidence="3 4">KCTC 39840</strain>
    </source>
</reference>
<feature type="chain" id="PRO_5046472189" evidence="1">
    <location>
        <begin position="31"/>
        <end position="319"/>
    </location>
</feature>
<dbReference type="InterPro" id="IPR017853">
    <property type="entry name" value="GH"/>
</dbReference>
<name>A0ABU4HTN0_9ACTN</name>
<keyword evidence="1" id="KW-0732">Signal</keyword>
<reference evidence="4" key="1">
    <citation type="submission" date="2023-07" db="EMBL/GenBank/DDBJ databases">
        <title>Conexibacter stalactiti sp. nov., isolated from stalactites in a lava cave and emended description of the genus Conexibacter.</title>
        <authorList>
            <person name="Lee S.D."/>
        </authorList>
    </citation>
    <scope>NUCLEOTIDE SEQUENCE [LARGE SCALE GENOMIC DNA]</scope>
    <source>
        <strain evidence="4">KCTC 39840</strain>
    </source>
</reference>
<evidence type="ECO:0000259" key="2">
    <source>
        <dbReference type="Pfam" id="PF11790"/>
    </source>
</evidence>
<sequence>MKPRRMLAAAVAGLLLAVALLAPASSSALVAGVGDQSPYLFANDYFRAIGSERTRVIVAYDVALRKDQKADLGVWMDAAEAADQEIVVAFNPPSTMSCPNLNGSKSCRPVSSASFTKAFKAFRKAWPRVRIIQPWNEVNNLTQPTAHRPDAVVTYYDIVRRNCRGCTVLGADIQDLPNMVTYTRALLDNFRRRRIATPRLWGMHNYTDTNRFVKDANSSVRKFLKIVPGKVWLTETGGLYRFQPQNARQTFRPDLKRQARAMDAVFKQAIKYRSRIDRVYLYHWFGAYSNNRWDSGVLDVTGAPRPVYNTLLKYTRYFG</sequence>
<organism evidence="3 4">
    <name type="scientific">Conexibacter stalactiti</name>
    <dbReference type="NCBI Taxonomy" id="1940611"/>
    <lineage>
        <taxon>Bacteria</taxon>
        <taxon>Bacillati</taxon>
        <taxon>Actinomycetota</taxon>
        <taxon>Thermoleophilia</taxon>
        <taxon>Solirubrobacterales</taxon>
        <taxon>Conexibacteraceae</taxon>
        <taxon>Conexibacter</taxon>
    </lineage>
</organism>
<dbReference type="RefSeq" id="WP_318599120.1">
    <property type="nucleotide sequence ID" value="NZ_JAWSTH010000062.1"/>
</dbReference>
<protein>
    <submittedName>
        <fullName evidence="3">Glycosyl hydrolase</fullName>
    </submittedName>
</protein>
<dbReference type="GO" id="GO:0016787">
    <property type="term" value="F:hydrolase activity"/>
    <property type="evidence" value="ECO:0007669"/>
    <property type="project" value="UniProtKB-KW"/>
</dbReference>
<dbReference type="EMBL" id="JAWSTH010000062">
    <property type="protein sequence ID" value="MDW5596682.1"/>
    <property type="molecule type" value="Genomic_DNA"/>
</dbReference>
<evidence type="ECO:0000256" key="1">
    <source>
        <dbReference type="SAM" id="SignalP"/>
    </source>
</evidence>
<proteinExistence type="predicted"/>
<feature type="signal peptide" evidence="1">
    <location>
        <begin position="1"/>
        <end position="30"/>
    </location>
</feature>
<dbReference type="Pfam" id="PF11790">
    <property type="entry name" value="Glyco_hydro_cc"/>
    <property type="match status" value="1"/>
</dbReference>